<keyword evidence="1" id="KW-0560">Oxidoreductase</keyword>
<gene>
    <name evidence="1" type="primary">porD</name>
    <name evidence="1" type="ORF">COMA1_10162</name>
</gene>
<evidence type="ECO:0000313" key="2">
    <source>
        <dbReference type="Proteomes" id="UP000199032"/>
    </source>
</evidence>
<dbReference type="SUPFAM" id="SSF52467">
    <property type="entry name" value="DHS-like NAD/FAD-binding domain"/>
    <property type="match status" value="1"/>
</dbReference>
<name>A0A0S4L4A9_9BACT</name>
<dbReference type="GO" id="GO:0019164">
    <property type="term" value="F:pyruvate synthase activity"/>
    <property type="evidence" value="ECO:0007669"/>
    <property type="project" value="UniProtKB-EC"/>
</dbReference>
<dbReference type="EC" id="1.2.7.1" evidence="1"/>
<reference evidence="1 2" key="1">
    <citation type="submission" date="2015-10" db="EMBL/GenBank/DDBJ databases">
        <authorList>
            <person name="Gilbert D.G."/>
        </authorList>
    </citation>
    <scope>NUCLEOTIDE SEQUENCE [LARGE SCALE GENOMIC DNA]</scope>
    <source>
        <strain evidence="1">COMA1</strain>
    </source>
</reference>
<dbReference type="AlphaFoldDB" id="A0A0S4L4A9"/>
<keyword evidence="2" id="KW-1185">Reference proteome</keyword>
<dbReference type="STRING" id="1742972.COMA1_10162"/>
<protein>
    <submittedName>
        <fullName evidence="1">Pyruvate:ferredoxin oxidoreductase delta subunit</fullName>
        <ecNumber evidence="1">1.2.7.1</ecNumber>
    </submittedName>
</protein>
<organism evidence="1 2">
    <name type="scientific">Candidatus Nitrospira nitrosa</name>
    <dbReference type="NCBI Taxonomy" id="1742972"/>
    <lineage>
        <taxon>Bacteria</taxon>
        <taxon>Pseudomonadati</taxon>
        <taxon>Nitrospirota</taxon>
        <taxon>Nitrospiria</taxon>
        <taxon>Nitrospirales</taxon>
        <taxon>Nitrospiraceae</taxon>
        <taxon>Nitrospira</taxon>
    </lineage>
</organism>
<sequence length="211" mass="23425">MSDYRVLPGPEHFLPPAAASMGIRLPNPGEAHINGVITSEDKAYEEAARQFLMAKVPTIFPGPLVLWAWNEKAAKKATAVRHLFNTLKECVQPEQKPMLIPMPDYRPKYPKINPEVEINPNHPNLTIWHNKIDCCMFIGVHCHQANLSLKIIRGGTSCYTVAMCAQAGHEDAMLSFRDASVEKIMRLADTVKRLKGTVQPRLTSAKNGASS</sequence>
<dbReference type="RefSeq" id="WP_090742377.1">
    <property type="nucleotide sequence ID" value="NZ_CZQA01000001.1"/>
</dbReference>
<keyword evidence="1" id="KW-0670">Pyruvate</keyword>
<dbReference type="InterPro" id="IPR003704">
    <property type="entry name" value="CdhB"/>
</dbReference>
<dbReference type="Pfam" id="PF02552">
    <property type="entry name" value="CO_dh"/>
    <property type="match status" value="1"/>
</dbReference>
<dbReference type="Proteomes" id="UP000199032">
    <property type="component" value="Unassembled WGS sequence"/>
</dbReference>
<dbReference type="OrthoDB" id="9772372at2"/>
<dbReference type="EMBL" id="CZQA01000001">
    <property type="protein sequence ID" value="CUS31565.1"/>
    <property type="molecule type" value="Genomic_DNA"/>
</dbReference>
<dbReference type="InterPro" id="IPR029035">
    <property type="entry name" value="DHS-like_NAD/FAD-binding_dom"/>
</dbReference>
<accession>A0A0S4L4A9</accession>
<proteinExistence type="predicted"/>
<evidence type="ECO:0000313" key="1">
    <source>
        <dbReference type="EMBL" id="CUS31565.1"/>
    </source>
</evidence>
<dbReference type="GO" id="GO:0019385">
    <property type="term" value="P:methanogenesis, from acetate"/>
    <property type="evidence" value="ECO:0007669"/>
    <property type="project" value="InterPro"/>
</dbReference>